<feature type="coiled-coil region" evidence="1">
    <location>
        <begin position="159"/>
        <end position="186"/>
    </location>
</feature>
<dbReference type="RefSeq" id="WP_110379363.1">
    <property type="nucleotide sequence ID" value="NZ_CP029288.2"/>
</dbReference>
<keyword evidence="1" id="KW-0175">Coiled coil</keyword>
<dbReference type="GeneID" id="36836738"/>
<name>A0A2U9IKD0_9CREN</name>
<dbReference type="KEGG" id="asul:DFR86_02175"/>
<dbReference type="AlphaFoldDB" id="A0A2U9IKD0"/>
<gene>
    <name evidence="2" type="ORF">DFR86_02175</name>
</gene>
<accession>A0A2U9IKD0</accession>
<protein>
    <submittedName>
        <fullName evidence="2">Uncharacterized protein</fullName>
    </submittedName>
</protein>
<feature type="coiled-coil region" evidence="1">
    <location>
        <begin position="29"/>
        <end position="63"/>
    </location>
</feature>
<dbReference type="EMBL" id="CP029288">
    <property type="protein sequence ID" value="AWR96473.1"/>
    <property type="molecule type" value="Genomic_DNA"/>
</dbReference>
<evidence type="ECO:0000313" key="2">
    <source>
        <dbReference type="EMBL" id="AWR96473.1"/>
    </source>
</evidence>
<keyword evidence="3" id="KW-1185">Reference proteome</keyword>
<dbReference type="OrthoDB" id="42456at2157"/>
<proteinExistence type="predicted"/>
<dbReference type="Proteomes" id="UP000248410">
    <property type="component" value="Chromosome"/>
</dbReference>
<organism evidence="2 3">
    <name type="scientific">Acidianus sulfidivorans JP7</name>
    <dbReference type="NCBI Taxonomy" id="619593"/>
    <lineage>
        <taxon>Archaea</taxon>
        <taxon>Thermoproteota</taxon>
        <taxon>Thermoprotei</taxon>
        <taxon>Sulfolobales</taxon>
        <taxon>Sulfolobaceae</taxon>
        <taxon>Acidianus</taxon>
    </lineage>
</organism>
<reference evidence="2 3" key="1">
    <citation type="submission" date="2018-05" db="EMBL/GenBank/DDBJ databases">
        <title>Complete Genome Sequences of Extremely Thermoacidophilic, Metal-Mobilizing Type-Strain Members of the Archaeal Family Sulfolobaceae: Acidianus brierleyi DSM-1651T, Acidianus sulfidivorans DSM-18786T, Metallosphaera hakonensis DSM-7519T, and Metallosphaera prunae DSM-10039T.</title>
        <authorList>
            <person name="Counts J.A."/>
            <person name="Kelly R.M."/>
        </authorList>
    </citation>
    <scope>NUCLEOTIDE SEQUENCE [LARGE SCALE GENOMIC DNA]</scope>
    <source>
        <strain evidence="2 3">JP7</strain>
    </source>
</reference>
<sequence>MNLVDILLMLQKEKNSLDWTQLKEEYTRQGKILDELTQAKSRLEEIKKEIQECQNKFTKDRALAILEQLRKINENDDPYSIVNIINEQYIQLEKCKKEMNDKITEMINKYKKIIETNNEKLKLYSRIYITILGKEEIPTHSFEISNDLTKLEEVAKESQDAVEMMYENIKNELKNVKLNEEELNLLIELLKTGNIIINRKNIEIVTELLRFLSQRGIVLTVKI</sequence>
<evidence type="ECO:0000256" key="1">
    <source>
        <dbReference type="SAM" id="Coils"/>
    </source>
</evidence>
<evidence type="ECO:0000313" key="3">
    <source>
        <dbReference type="Proteomes" id="UP000248410"/>
    </source>
</evidence>